<dbReference type="Proteomes" id="UP001151760">
    <property type="component" value="Unassembled WGS sequence"/>
</dbReference>
<accession>A0ABQ5C455</accession>
<feature type="region of interest" description="Disordered" evidence="1">
    <location>
        <begin position="1"/>
        <end position="56"/>
    </location>
</feature>
<name>A0ABQ5C455_9ASTR</name>
<evidence type="ECO:0000256" key="1">
    <source>
        <dbReference type="SAM" id="MobiDB-lite"/>
    </source>
</evidence>
<comment type="caution">
    <text evidence="2">The sequence shown here is derived from an EMBL/GenBank/DDBJ whole genome shotgun (WGS) entry which is preliminary data.</text>
</comment>
<feature type="compositionally biased region" description="Low complexity" evidence="1">
    <location>
        <begin position="8"/>
        <end position="18"/>
    </location>
</feature>
<feature type="compositionally biased region" description="Basic and acidic residues" evidence="1">
    <location>
        <begin position="185"/>
        <end position="201"/>
    </location>
</feature>
<gene>
    <name evidence="2" type="ORF">Tco_0890740</name>
</gene>
<evidence type="ECO:0000313" key="3">
    <source>
        <dbReference type="Proteomes" id="UP001151760"/>
    </source>
</evidence>
<feature type="region of interest" description="Disordered" evidence="1">
    <location>
        <begin position="158"/>
        <end position="207"/>
    </location>
</feature>
<keyword evidence="3" id="KW-1185">Reference proteome</keyword>
<organism evidence="2 3">
    <name type="scientific">Tanacetum coccineum</name>
    <dbReference type="NCBI Taxonomy" id="301880"/>
    <lineage>
        <taxon>Eukaryota</taxon>
        <taxon>Viridiplantae</taxon>
        <taxon>Streptophyta</taxon>
        <taxon>Embryophyta</taxon>
        <taxon>Tracheophyta</taxon>
        <taxon>Spermatophyta</taxon>
        <taxon>Magnoliopsida</taxon>
        <taxon>eudicotyledons</taxon>
        <taxon>Gunneridae</taxon>
        <taxon>Pentapetalae</taxon>
        <taxon>asterids</taxon>
        <taxon>campanulids</taxon>
        <taxon>Asterales</taxon>
        <taxon>Asteraceae</taxon>
        <taxon>Asteroideae</taxon>
        <taxon>Anthemideae</taxon>
        <taxon>Anthemidinae</taxon>
        <taxon>Tanacetum</taxon>
    </lineage>
</organism>
<proteinExistence type="predicted"/>
<reference evidence="2" key="2">
    <citation type="submission" date="2022-01" db="EMBL/GenBank/DDBJ databases">
        <authorList>
            <person name="Yamashiro T."/>
            <person name="Shiraishi A."/>
            <person name="Satake H."/>
            <person name="Nakayama K."/>
        </authorList>
    </citation>
    <scope>NUCLEOTIDE SEQUENCE</scope>
</reference>
<feature type="compositionally biased region" description="Gly residues" evidence="1">
    <location>
        <begin position="19"/>
        <end position="31"/>
    </location>
</feature>
<reference evidence="2" key="1">
    <citation type="journal article" date="2022" name="Int. J. Mol. Sci.">
        <title>Draft Genome of Tanacetum Coccineum: Genomic Comparison of Closely Related Tanacetum-Family Plants.</title>
        <authorList>
            <person name="Yamashiro T."/>
            <person name="Shiraishi A."/>
            <person name="Nakayama K."/>
            <person name="Satake H."/>
        </authorList>
    </citation>
    <scope>NUCLEOTIDE SEQUENCE</scope>
</reference>
<dbReference type="EMBL" id="BQNB010013835">
    <property type="protein sequence ID" value="GJT20803.1"/>
    <property type="molecule type" value="Genomic_DNA"/>
</dbReference>
<evidence type="ECO:0000313" key="2">
    <source>
        <dbReference type="EMBL" id="GJT20803.1"/>
    </source>
</evidence>
<sequence>MGRGGGSTTSRGSGSSSKRGGGGGGSVGRAGGSNSKRGGMKRGFSSSFNTEDERQLALDEEAAREVFAEVNAAREQEMLEIERNGKVYQDWDDVQWNDDFRNDHDITTLKCPTISELEAVDEAHDEYLNNMDSITTGAQTPAQTAIIHVISADNVSNNEQPRIHLTPEVPDTSSQSSRVVLNPRPRSERIAKRRKLADGTADKPFTL</sequence>
<protein>
    <submittedName>
        <fullName evidence="2">Uncharacterized protein</fullName>
    </submittedName>
</protein>